<reference evidence="1 2" key="1">
    <citation type="journal article" date="2016" name="Int. J. Syst. Evol. Microbiol.">
        <title>Panacibacter ginsenosidivorans gen. nov., sp. nov., with ginsenoside converting activity isolated from soil of a ginseng field.</title>
        <authorList>
            <person name="Siddiqi M.Z."/>
            <person name="Muhammad Shafi S."/>
            <person name="Choi K.D."/>
            <person name="Im W.T."/>
        </authorList>
    </citation>
    <scope>NUCLEOTIDE SEQUENCE [LARGE SCALE GENOMIC DNA]</scope>
    <source>
        <strain evidence="1 2">Gsoil1550</strain>
    </source>
</reference>
<gene>
    <name evidence="1" type="ORF">FRZ67_13390</name>
</gene>
<dbReference type="EMBL" id="CP042435">
    <property type="protein sequence ID" value="QEC68242.1"/>
    <property type="molecule type" value="Genomic_DNA"/>
</dbReference>
<dbReference type="AlphaFoldDB" id="A0A5B8VA69"/>
<dbReference type="KEGG" id="pgin:FRZ67_13390"/>
<dbReference type="OrthoDB" id="662107at2"/>
<keyword evidence="2" id="KW-1185">Reference proteome</keyword>
<evidence type="ECO:0000313" key="1">
    <source>
        <dbReference type="EMBL" id="QEC68242.1"/>
    </source>
</evidence>
<sequence length="384" mass="44299">MHIRYFFVILLTVFIFLNAAGQFIFTPKKPIETLNRSITDKYETIQLKDSIPFSAIHIIDCRYDTTNIGLYLDGYLVLKDSTQQVALQHIIDKYYHQLYTPGKDTLLIQLEKFSVEENIISHSNFVYAAGNVSCKEYYGGNNAYQYYRLVDTIIKETYSYETLRSHKNGKHSNNDFWDYYLLRLCDAMLTDSSAVTDSTAIEANKYFTATEIQQQGLQKRDKPILLADSLKPGFYRNFTEFVNNEPTFLYENNESLKNLLKVMHYRVDKDISNEAPDTSYWGYCDGRNMYVRYGYNFYQLERRDAAFYIAPTLDATRRNSNKAAWNLLIGLAELSTSIAAKDGLYFDGFSTIPIPEVPMIALSLEPGVNILGLRIDLDTGQITY</sequence>
<proteinExistence type="predicted"/>
<dbReference type="RefSeq" id="WP_147190053.1">
    <property type="nucleotide sequence ID" value="NZ_CP042435.1"/>
</dbReference>
<dbReference type="Proteomes" id="UP000321533">
    <property type="component" value="Chromosome"/>
</dbReference>
<evidence type="ECO:0000313" key="2">
    <source>
        <dbReference type="Proteomes" id="UP000321533"/>
    </source>
</evidence>
<protein>
    <submittedName>
        <fullName evidence="1">Uncharacterized protein</fullName>
    </submittedName>
</protein>
<accession>A0A5B8VA69</accession>
<name>A0A5B8VA69_9BACT</name>
<organism evidence="1 2">
    <name type="scientific">Panacibacter ginsenosidivorans</name>
    <dbReference type="NCBI Taxonomy" id="1813871"/>
    <lineage>
        <taxon>Bacteria</taxon>
        <taxon>Pseudomonadati</taxon>
        <taxon>Bacteroidota</taxon>
        <taxon>Chitinophagia</taxon>
        <taxon>Chitinophagales</taxon>
        <taxon>Chitinophagaceae</taxon>
        <taxon>Panacibacter</taxon>
    </lineage>
</organism>